<name>A0ABQ9IBU2_9NEOP</name>
<proteinExistence type="predicted"/>
<dbReference type="EMBL" id="JARBHB010000002">
    <property type="protein sequence ID" value="KAJ8894140.1"/>
    <property type="molecule type" value="Genomic_DNA"/>
</dbReference>
<dbReference type="Proteomes" id="UP001159363">
    <property type="component" value="Chromosome 2"/>
</dbReference>
<sequence length="381" mass="43863">MADCSNVTLSARGMKRVNNGRKRKKNIGLWKYVKRKKLRDAGFKHKSTKGKVVPAKQPPTQVSEIMMYGLFRKQHKQGVVYVFRRRYEPARRKKLRDANARKQATFRCKVQSKEVCETTFLEIFSITQRQIQTIRRKLKYGITTPKDEDFPAESISKSCDQKVISTDFNLRFRSPISGVALSYTDPFTVFHQRQKKEIERKYLKLWLPMNGGVIAEGFVDPSKLTIQEMMTEDFKDIGCIELVLKKSPALRITGVLWIRLCSDDLRVMCVCVPQSQHDSSMGSKMVVSRDHAARTSQRRTGFDFRPDQTQDFIMWERSRRCRCTVNFLAEVSLSHSAATSPPSHFSPIGGVVSWRSLSDIFELKSCKERPLAVCRRADDSS</sequence>
<comment type="caution">
    <text evidence="1">The sequence shown here is derived from an EMBL/GenBank/DDBJ whole genome shotgun (WGS) entry which is preliminary data.</text>
</comment>
<keyword evidence="2" id="KW-1185">Reference proteome</keyword>
<protein>
    <submittedName>
        <fullName evidence="1">Uncharacterized protein</fullName>
    </submittedName>
</protein>
<accession>A0ABQ9IBU2</accession>
<evidence type="ECO:0000313" key="1">
    <source>
        <dbReference type="EMBL" id="KAJ8894140.1"/>
    </source>
</evidence>
<reference evidence="1 2" key="1">
    <citation type="submission" date="2023-02" db="EMBL/GenBank/DDBJ databases">
        <title>LHISI_Scaffold_Assembly.</title>
        <authorList>
            <person name="Stuart O.P."/>
            <person name="Cleave R."/>
            <person name="Magrath M.J.L."/>
            <person name="Mikheyev A.S."/>
        </authorList>
    </citation>
    <scope>NUCLEOTIDE SEQUENCE [LARGE SCALE GENOMIC DNA]</scope>
    <source>
        <strain evidence="1">Daus_M_001</strain>
        <tissue evidence="1">Leg muscle</tissue>
    </source>
</reference>
<gene>
    <name evidence="1" type="ORF">PR048_006750</name>
</gene>
<evidence type="ECO:0000313" key="2">
    <source>
        <dbReference type="Proteomes" id="UP001159363"/>
    </source>
</evidence>
<organism evidence="1 2">
    <name type="scientific">Dryococelus australis</name>
    <dbReference type="NCBI Taxonomy" id="614101"/>
    <lineage>
        <taxon>Eukaryota</taxon>
        <taxon>Metazoa</taxon>
        <taxon>Ecdysozoa</taxon>
        <taxon>Arthropoda</taxon>
        <taxon>Hexapoda</taxon>
        <taxon>Insecta</taxon>
        <taxon>Pterygota</taxon>
        <taxon>Neoptera</taxon>
        <taxon>Polyneoptera</taxon>
        <taxon>Phasmatodea</taxon>
        <taxon>Verophasmatodea</taxon>
        <taxon>Anareolatae</taxon>
        <taxon>Phasmatidae</taxon>
        <taxon>Eurycanthinae</taxon>
        <taxon>Dryococelus</taxon>
    </lineage>
</organism>